<dbReference type="NCBIfam" id="NF047744">
    <property type="entry name" value="CG0192_rel"/>
    <property type="match status" value="1"/>
</dbReference>
<comment type="caution">
    <text evidence="6">The sequence shown here is derived from an EMBL/GenBank/DDBJ whole genome shotgun (WGS) entry which is preliminary data.</text>
</comment>
<proteinExistence type="predicted"/>
<keyword evidence="7" id="KW-1185">Reference proteome</keyword>
<feature type="domain" description="Maltokinase N-terminal cap" evidence="5">
    <location>
        <begin position="20"/>
        <end position="103"/>
    </location>
</feature>
<gene>
    <name evidence="6" type="ORF">R3Q16_20930</name>
</gene>
<evidence type="ECO:0000259" key="5">
    <source>
        <dbReference type="Pfam" id="PF18085"/>
    </source>
</evidence>
<protein>
    <recommendedName>
        <fullName evidence="5">Maltokinase N-terminal cap domain-containing protein</fullName>
    </recommendedName>
</protein>
<accession>A0ABU4BY22</accession>
<keyword evidence="1" id="KW-0808">Transferase</keyword>
<sequence>MALIHSAQLNPSKIELLSAWVPGQPWVGSADTSSLEHIDAYRFDDPDGEVGIETHLLRTADGAVLQIPLTYRGAPLVGAEAFLVSTMDHSVLGQRWVYDACCDPVYVRALATTIVTGGTEAALEFADPGNAREVTTHVLGSGSGDVPSIGAVNCSTAGSATTMGSATTITSGMLELTVFRVIDAGAELGELTLTGAWPGQAERALLASLQIG</sequence>
<dbReference type="Proteomes" id="UP001185927">
    <property type="component" value="Unassembled WGS sequence"/>
</dbReference>
<name>A0ABU4BY22_RHOGO</name>
<evidence type="ECO:0000313" key="7">
    <source>
        <dbReference type="Proteomes" id="UP001185927"/>
    </source>
</evidence>
<organism evidence="6 7">
    <name type="scientific">Rhodococcus globerulus</name>
    <dbReference type="NCBI Taxonomy" id="33008"/>
    <lineage>
        <taxon>Bacteria</taxon>
        <taxon>Bacillati</taxon>
        <taxon>Actinomycetota</taxon>
        <taxon>Actinomycetes</taxon>
        <taxon>Mycobacteriales</taxon>
        <taxon>Nocardiaceae</taxon>
        <taxon>Rhodococcus</taxon>
    </lineage>
</organism>
<dbReference type="EMBL" id="JAWLKB010000009">
    <property type="protein sequence ID" value="MDV6269085.1"/>
    <property type="molecule type" value="Genomic_DNA"/>
</dbReference>
<evidence type="ECO:0000313" key="6">
    <source>
        <dbReference type="EMBL" id="MDV6269085.1"/>
    </source>
</evidence>
<reference evidence="6 7" key="1">
    <citation type="submission" date="2023-10" db="EMBL/GenBank/DDBJ databases">
        <title>Development of a sustainable strategy for remediation of hydrocarbon-contaminated territories based on the waste exchange concept.</title>
        <authorList>
            <person name="Krivoruchko A."/>
        </authorList>
    </citation>
    <scope>NUCLEOTIDE SEQUENCE [LARGE SCALE GENOMIC DNA]</scope>
    <source>
        <strain evidence="6 7">IEGM 1203</strain>
    </source>
</reference>
<evidence type="ECO:0000256" key="2">
    <source>
        <dbReference type="ARBA" id="ARBA00022741"/>
    </source>
</evidence>
<evidence type="ECO:0000256" key="4">
    <source>
        <dbReference type="ARBA" id="ARBA00022840"/>
    </source>
</evidence>
<evidence type="ECO:0000256" key="1">
    <source>
        <dbReference type="ARBA" id="ARBA00022679"/>
    </source>
</evidence>
<dbReference type="InterPro" id="IPR040999">
    <property type="entry name" value="Mak_N_cap"/>
</dbReference>
<dbReference type="RefSeq" id="WP_317543482.1">
    <property type="nucleotide sequence ID" value="NZ_JAWLKB010000009.1"/>
</dbReference>
<keyword evidence="3" id="KW-0418">Kinase</keyword>
<dbReference type="Pfam" id="PF18085">
    <property type="entry name" value="Mak_N_cap"/>
    <property type="match status" value="1"/>
</dbReference>
<evidence type="ECO:0000256" key="3">
    <source>
        <dbReference type="ARBA" id="ARBA00022777"/>
    </source>
</evidence>
<keyword evidence="4" id="KW-0067">ATP-binding</keyword>
<keyword evidence="2" id="KW-0547">Nucleotide-binding</keyword>